<evidence type="ECO:0000256" key="2">
    <source>
        <dbReference type="ARBA" id="ARBA00022448"/>
    </source>
</evidence>
<dbReference type="CDD" id="cd00333">
    <property type="entry name" value="MIP"/>
    <property type="match status" value="1"/>
</dbReference>
<sequence length="271" mass="29090">MSEKEIAALEEGNASSFPYKSNEKTTFCASTDVVLIIQKVFAEAIGTYFLIFIGCGSVAVNKIYESITFPGVCIAWGLIVMVMVYAVGHISGAHFNPAVTITFAIFRHFPYKQVPLYIVAQLLGAILASGTLCLIFDVKAQAFFGTVPTGSNVQSLVLEFVISFLLMFVISGVATDNRSIGELAGIAIGMTILINVLVAGPVSGASMNPARSIGPAIIMNEYKGLWIYIVGPLLGTIAGGFTYNLIRFTEKPLQELTKSSTFMKSVSRART</sequence>
<comment type="similarity">
    <text evidence="6">Belongs to the MIP/aquaporin (TC 1.A.8) family.</text>
</comment>
<dbReference type="Proteomes" id="UP001652660">
    <property type="component" value="Chromosome 11e"/>
</dbReference>
<name>A0A6P6V8K6_COFAR</name>
<evidence type="ECO:0000256" key="6">
    <source>
        <dbReference type="RuleBase" id="RU000477"/>
    </source>
</evidence>
<dbReference type="InterPro" id="IPR034294">
    <property type="entry name" value="Aquaporin_transptr"/>
</dbReference>
<feature type="transmembrane region" description="Helical" evidence="7">
    <location>
        <begin position="225"/>
        <end position="246"/>
    </location>
</feature>
<feature type="transmembrane region" description="Helical" evidence="7">
    <location>
        <begin position="156"/>
        <end position="174"/>
    </location>
</feature>
<dbReference type="PANTHER" id="PTHR45724:SF23">
    <property type="entry name" value="AQUAPORIN NIP4-1-RELATED"/>
    <property type="match status" value="1"/>
</dbReference>
<dbReference type="PRINTS" id="PR00783">
    <property type="entry name" value="MINTRINSICP"/>
</dbReference>
<keyword evidence="8" id="KW-1185">Reference proteome</keyword>
<dbReference type="GeneID" id="113718562"/>
<dbReference type="GO" id="GO:0016020">
    <property type="term" value="C:membrane"/>
    <property type="evidence" value="ECO:0007669"/>
    <property type="project" value="UniProtKB-SubCell"/>
</dbReference>
<comment type="subcellular location">
    <subcellularLocation>
        <location evidence="1">Membrane</location>
        <topology evidence="1">Multi-pass membrane protein</topology>
    </subcellularLocation>
</comment>
<dbReference type="InterPro" id="IPR022357">
    <property type="entry name" value="MIP_CS"/>
</dbReference>
<dbReference type="RefSeq" id="XP_027099258.1">
    <property type="nucleotide sequence ID" value="XM_027243457.2"/>
</dbReference>
<feature type="transmembrane region" description="Helical" evidence="7">
    <location>
        <begin position="186"/>
        <end position="205"/>
    </location>
</feature>
<keyword evidence="4 7" id="KW-1133">Transmembrane helix</keyword>
<evidence type="ECO:0000313" key="8">
    <source>
        <dbReference type="Proteomes" id="UP001652660"/>
    </source>
</evidence>
<keyword evidence="3 6" id="KW-0812">Transmembrane</keyword>
<evidence type="ECO:0000256" key="7">
    <source>
        <dbReference type="SAM" id="Phobius"/>
    </source>
</evidence>
<feature type="transmembrane region" description="Helical" evidence="7">
    <location>
        <begin position="93"/>
        <end position="109"/>
    </location>
</feature>
<dbReference type="PROSITE" id="PS00221">
    <property type="entry name" value="MIP"/>
    <property type="match status" value="1"/>
</dbReference>
<keyword evidence="2 6" id="KW-0813">Transport</keyword>
<gene>
    <name evidence="9" type="primary">LOC113718562</name>
</gene>
<evidence type="ECO:0000313" key="9">
    <source>
        <dbReference type="RefSeq" id="XP_027099258.1"/>
    </source>
</evidence>
<dbReference type="InterPro" id="IPR023271">
    <property type="entry name" value="Aquaporin-like"/>
</dbReference>
<dbReference type="GO" id="GO:0015267">
    <property type="term" value="F:channel activity"/>
    <property type="evidence" value="ECO:0007669"/>
    <property type="project" value="InterPro"/>
</dbReference>
<evidence type="ECO:0000256" key="4">
    <source>
        <dbReference type="ARBA" id="ARBA00022989"/>
    </source>
</evidence>
<organism evidence="8 9">
    <name type="scientific">Coffea arabica</name>
    <name type="common">Arabian coffee</name>
    <dbReference type="NCBI Taxonomy" id="13443"/>
    <lineage>
        <taxon>Eukaryota</taxon>
        <taxon>Viridiplantae</taxon>
        <taxon>Streptophyta</taxon>
        <taxon>Embryophyta</taxon>
        <taxon>Tracheophyta</taxon>
        <taxon>Spermatophyta</taxon>
        <taxon>Magnoliopsida</taxon>
        <taxon>eudicotyledons</taxon>
        <taxon>Gunneridae</taxon>
        <taxon>Pentapetalae</taxon>
        <taxon>asterids</taxon>
        <taxon>lamiids</taxon>
        <taxon>Gentianales</taxon>
        <taxon>Rubiaceae</taxon>
        <taxon>Ixoroideae</taxon>
        <taxon>Gardenieae complex</taxon>
        <taxon>Bertiereae - Coffeeae clade</taxon>
        <taxon>Coffeeae</taxon>
        <taxon>Coffea</taxon>
    </lineage>
</organism>
<evidence type="ECO:0000256" key="1">
    <source>
        <dbReference type="ARBA" id="ARBA00004141"/>
    </source>
</evidence>
<protein>
    <submittedName>
        <fullName evidence="9">Probable aquaporin NIP-type</fullName>
    </submittedName>
</protein>
<dbReference type="AlphaFoldDB" id="A0A6P6V8K6"/>
<proteinExistence type="inferred from homology"/>
<feature type="transmembrane region" description="Helical" evidence="7">
    <location>
        <begin position="67"/>
        <end position="87"/>
    </location>
</feature>
<dbReference type="InterPro" id="IPR000425">
    <property type="entry name" value="MIP"/>
</dbReference>
<evidence type="ECO:0000256" key="3">
    <source>
        <dbReference type="ARBA" id="ARBA00022692"/>
    </source>
</evidence>
<evidence type="ECO:0000256" key="5">
    <source>
        <dbReference type="ARBA" id="ARBA00023136"/>
    </source>
</evidence>
<reference evidence="9" key="2">
    <citation type="submission" date="2025-08" db="UniProtKB">
        <authorList>
            <consortium name="RefSeq"/>
        </authorList>
    </citation>
    <scope>IDENTIFICATION</scope>
    <source>
        <tissue evidence="9">Leaves</tissue>
    </source>
</reference>
<keyword evidence="5 7" id="KW-0472">Membrane</keyword>
<dbReference type="PANTHER" id="PTHR45724">
    <property type="entry name" value="AQUAPORIN NIP2-1"/>
    <property type="match status" value="1"/>
</dbReference>
<feature type="transmembrane region" description="Helical" evidence="7">
    <location>
        <begin position="40"/>
        <end position="60"/>
    </location>
</feature>
<dbReference type="OrthoDB" id="3222at2759"/>
<dbReference type="NCBIfam" id="TIGR00861">
    <property type="entry name" value="MIP"/>
    <property type="match status" value="1"/>
</dbReference>
<feature type="transmembrane region" description="Helical" evidence="7">
    <location>
        <begin position="116"/>
        <end position="136"/>
    </location>
</feature>
<dbReference type="Gene3D" id="1.20.1080.10">
    <property type="entry name" value="Glycerol uptake facilitator protein"/>
    <property type="match status" value="1"/>
</dbReference>
<dbReference type="SUPFAM" id="SSF81338">
    <property type="entry name" value="Aquaporin-like"/>
    <property type="match status" value="1"/>
</dbReference>
<dbReference type="Pfam" id="PF00230">
    <property type="entry name" value="MIP"/>
    <property type="match status" value="1"/>
</dbReference>
<reference evidence="8" key="1">
    <citation type="journal article" date="2025" name="Foods">
        <title>Unveiling the Microbial Signatures of Arabica Coffee Cherries: Insights into Ripeness Specific Diversity, Functional Traits, and Implications for Quality and Safety.</title>
        <authorList>
            <consortium name="RefSeq"/>
            <person name="Tenea G.N."/>
            <person name="Cifuentes V."/>
            <person name="Reyes P."/>
            <person name="Cevallos-Vallejos M."/>
        </authorList>
    </citation>
    <scope>NUCLEOTIDE SEQUENCE [LARGE SCALE GENOMIC DNA]</scope>
</reference>
<accession>A0A6P6V8K6</accession>